<organism evidence="4 5">
    <name type="scientific">Pollutimonas thiosulfatoxidans</name>
    <dbReference type="NCBI Taxonomy" id="2028345"/>
    <lineage>
        <taxon>Bacteria</taxon>
        <taxon>Pseudomonadati</taxon>
        <taxon>Pseudomonadota</taxon>
        <taxon>Betaproteobacteria</taxon>
        <taxon>Burkholderiales</taxon>
        <taxon>Alcaligenaceae</taxon>
        <taxon>Pollutimonas</taxon>
    </lineage>
</organism>
<dbReference type="EMBL" id="CP022987">
    <property type="protein sequence ID" value="QAA95157.1"/>
    <property type="molecule type" value="Genomic_DNA"/>
</dbReference>
<dbReference type="PANTHER" id="PTHR43022">
    <property type="entry name" value="PROTEIN SMF"/>
    <property type="match status" value="1"/>
</dbReference>
<proteinExistence type="inferred from homology"/>
<dbReference type="AlphaFoldDB" id="A0A410GFS6"/>
<evidence type="ECO:0000259" key="2">
    <source>
        <dbReference type="Pfam" id="PF02481"/>
    </source>
</evidence>
<dbReference type="SUPFAM" id="SSF102405">
    <property type="entry name" value="MCP/YpsA-like"/>
    <property type="match status" value="1"/>
</dbReference>
<evidence type="ECO:0000259" key="3">
    <source>
        <dbReference type="Pfam" id="PF17782"/>
    </source>
</evidence>
<dbReference type="Gene3D" id="1.10.10.10">
    <property type="entry name" value="Winged helix-like DNA-binding domain superfamily/Winged helix DNA-binding domain"/>
    <property type="match status" value="1"/>
</dbReference>
<gene>
    <name evidence="4" type="primary">dprA</name>
    <name evidence="4" type="ORF">CKA81_15775</name>
</gene>
<comment type="similarity">
    <text evidence="1">Belongs to the DprA/Smf family.</text>
</comment>
<dbReference type="Proteomes" id="UP000283474">
    <property type="component" value="Chromosome"/>
</dbReference>
<evidence type="ECO:0000313" key="4">
    <source>
        <dbReference type="EMBL" id="QAA95157.1"/>
    </source>
</evidence>
<evidence type="ECO:0000256" key="1">
    <source>
        <dbReference type="ARBA" id="ARBA00006525"/>
    </source>
</evidence>
<dbReference type="Pfam" id="PF17782">
    <property type="entry name" value="WHD_DprA"/>
    <property type="match status" value="1"/>
</dbReference>
<feature type="domain" description="DprA winged helix" evidence="3">
    <location>
        <begin position="322"/>
        <end position="372"/>
    </location>
</feature>
<sequence length="378" mass="39946">MPVTLSHEELTAWIRLSLEPGVGPAQARNLLAAIGLPQEIYATSIGGLGKVLPQALARQLKQAPSDAVQATIARSLEWIAEPMHHVLTLADPAYPRSLLDTHDPPLLLYVNGNLHHLSRPSIAIVGARSASPGGADNASAFARHLAQQGWCIVSGLAQGIDAAAHDGALRAGPQAGGTVAVLGTGIDIVYPAANRDLAHRIAADGALVSEFPLGTRALRHQFPRRNRLVAGMSRGVLVVEAAKHSGSLITARLASEMGREVFAIPGSIHSPLSRGCHALIRQGAKLVESAEDIHEELGQPTFPATVTVLKPAASSGKKAGKPTLQQQQILDALGYDPVHLDTLQARTALDLPTLSTGLLQLELAELVFRQNDGCYQRR</sequence>
<dbReference type="OrthoDB" id="9785707at2"/>
<dbReference type="Pfam" id="PF02481">
    <property type="entry name" value="DNA_processg_A"/>
    <property type="match status" value="1"/>
</dbReference>
<feature type="domain" description="Smf/DprA SLOG" evidence="2">
    <location>
        <begin position="86"/>
        <end position="297"/>
    </location>
</feature>
<dbReference type="NCBIfam" id="TIGR00732">
    <property type="entry name" value="dprA"/>
    <property type="match status" value="1"/>
</dbReference>
<dbReference type="InterPro" id="IPR057666">
    <property type="entry name" value="DrpA_SLOG"/>
</dbReference>
<keyword evidence="5" id="KW-1185">Reference proteome</keyword>
<name>A0A410GFS6_9BURK</name>
<dbReference type="InterPro" id="IPR036388">
    <property type="entry name" value="WH-like_DNA-bd_sf"/>
</dbReference>
<reference evidence="4 5" key="1">
    <citation type="submission" date="2017-08" db="EMBL/GenBank/DDBJ databases">
        <authorList>
            <person name="Park S.-J."/>
            <person name="Kim H."/>
        </authorList>
    </citation>
    <scope>NUCLEOTIDE SEQUENCE [LARGE SCALE GENOMIC DNA]</scope>
    <source>
        <strain evidence="5">ye3</strain>
    </source>
</reference>
<evidence type="ECO:0000313" key="5">
    <source>
        <dbReference type="Proteomes" id="UP000283474"/>
    </source>
</evidence>
<dbReference type="InterPro" id="IPR003488">
    <property type="entry name" value="DprA"/>
</dbReference>
<dbReference type="PANTHER" id="PTHR43022:SF1">
    <property type="entry name" value="PROTEIN SMF"/>
    <property type="match status" value="1"/>
</dbReference>
<dbReference type="InterPro" id="IPR041614">
    <property type="entry name" value="DprA_WH"/>
</dbReference>
<accession>A0A410GFS6</accession>
<dbReference type="RefSeq" id="WP_128356146.1">
    <property type="nucleotide sequence ID" value="NZ_CP022987.1"/>
</dbReference>
<dbReference type="GO" id="GO:0009294">
    <property type="term" value="P:DNA-mediated transformation"/>
    <property type="evidence" value="ECO:0007669"/>
    <property type="project" value="InterPro"/>
</dbReference>
<dbReference type="KEGG" id="pus:CKA81_15775"/>
<protein>
    <submittedName>
        <fullName evidence="4">DNA-protecting protein DprA</fullName>
    </submittedName>
</protein>
<dbReference type="Gene3D" id="3.40.50.450">
    <property type="match status" value="1"/>
</dbReference>